<dbReference type="RefSeq" id="WP_053235745.1">
    <property type="nucleotide sequence ID" value="NZ_CP011125.1"/>
</dbReference>
<dbReference type="AlphaFoldDB" id="A0A0F6SGF9"/>
<evidence type="ECO:0000313" key="4">
    <source>
        <dbReference type="EMBL" id="AKF08624.1"/>
    </source>
</evidence>
<feature type="modified residue" description="4-aspartylphosphate" evidence="2">
    <location>
        <position position="59"/>
    </location>
</feature>
<sequence length="129" mass="13960">MPPIDGASLRVLLVDDNVLLASLLRRVLEEMACEVVTAPTADVARPAIETGDFDVIVCDGSLTALDDGFAVLAHAREHSPRSLRVLLSGRPPDALPDDATVERFAMKPMLSDDLRELLGWARTNARRAS</sequence>
<dbReference type="InterPro" id="IPR050595">
    <property type="entry name" value="Bact_response_regulator"/>
</dbReference>
<evidence type="ECO:0000259" key="3">
    <source>
        <dbReference type="PROSITE" id="PS50110"/>
    </source>
</evidence>
<dbReference type="PANTHER" id="PTHR44591">
    <property type="entry name" value="STRESS RESPONSE REGULATOR PROTEIN 1"/>
    <property type="match status" value="1"/>
</dbReference>
<evidence type="ECO:0000313" key="5">
    <source>
        <dbReference type="Proteomes" id="UP000034883"/>
    </source>
</evidence>
<keyword evidence="5" id="KW-1185">Reference proteome</keyword>
<dbReference type="Pfam" id="PF00072">
    <property type="entry name" value="Response_reg"/>
    <property type="match status" value="1"/>
</dbReference>
<protein>
    <recommendedName>
        <fullName evidence="3">Response regulatory domain-containing protein</fullName>
    </recommendedName>
</protein>
<evidence type="ECO:0000256" key="1">
    <source>
        <dbReference type="ARBA" id="ARBA00022553"/>
    </source>
</evidence>
<dbReference type="InterPro" id="IPR001789">
    <property type="entry name" value="Sig_transdc_resp-reg_receiver"/>
</dbReference>
<dbReference type="GO" id="GO:0000160">
    <property type="term" value="P:phosphorelay signal transduction system"/>
    <property type="evidence" value="ECO:0007669"/>
    <property type="project" value="InterPro"/>
</dbReference>
<dbReference type="PROSITE" id="PS50110">
    <property type="entry name" value="RESPONSE_REGULATORY"/>
    <property type="match status" value="1"/>
</dbReference>
<proteinExistence type="predicted"/>
<dbReference type="KEGG" id="samy:DB32_005773"/>
<evidence type="ECO:0000256" key="2">
    <source>
        <dbReference type="PROSITE-ProRule" id="PRU00169"/>
    </source>
</evidence>
<dbReference type="PANTHER" id="PTHR44591:SF3">
    <property type="entry name" value="RESPONSE REGULATORY DOMAIN-CONTAINING PROTEIN"/>
    <property type="match status" value="1"/>
</dbReference>
<dbReference type="InterPro" id="IPR011006">
    <property type="entry name" value="CheY-like_superfamily"/>
</dbReference>
<keyword evidence="1 2" id="KW-0597">Phosphoprotein</keyword>
<dbReference type="Gene3D" id="3.40.50.2300">
    <property type="match status" value="1"/>
</dbReference>
<dbReference type="SUPFAM" id="SSF52172">
    <property type="entry name" value="CheY-like"/>
    <property type="match status" value="1"/>
</dbReference>
<dbReference type="EMBL" id="CP011125">
    <property type="protein sequence ID" value="AKF08624.1"/>
    <property type="molecule type" value="Genomic_DNA"/>
</dbReference>
<gene>
    <name evidence="4" type="ORF">DB32_005773</name>
</gene>
<reference evidence="4 5" key="1">
    <citation type="submission" date="2015-03" db="EMBL/GenBank/DDBJ databases">
        <title>Genome assembly of Sandaracinus amylolyticus DSM 53668.</title>
        <authorList>
            <person name="Sharma G."/>
            <person name="Subramanian S."/>
        </authorList>
    </citation>
    <scope>NUCLEOTIDE SEQUENCE [LARGE SCALE GENOMIC DNA]</scope>
    <source>
        <strain evidence="4 5">DSM 53668</strain>
    </source>
</reference>
<feature type="domain" description="Response regulatory" evidence="3">
    <location>
        <begin position="10"/>
        <end position="122"/>
    </location>
</feature>
<name>A0A0F6SGF9_9BACT</name>
<dbReference type="SMART" id="SM00448">
    <property type="entry name" value="REC"/>
    <property type="match status" value="1"/>
</dbReference>
<organism evidence="4 5">
    <name type="scientific">Sandaracinus amylolyticus</name>
    <dbReference type="NCBI Taxonomy" id="927083"/>
    <lineage>
        <taxon>Bacteria</taxon>
        <taxon>Pseudomonadati</taxon>
        <taxon>Myxococcota</taxon>
        <taxon>Polyangia</taxon>
        <taxon>Polyangiales</taxon>
        <taxon>Sandaracinaceae</taxon>
        <taxon>Sandaracinus</taxon>
    </lineage>
</organism>
<accession>A0A0F6SGF9</accession>
<dbReference type="Proteomes" id="UP000034883">
    <property type="component" value="Chromosome"/>
</dbReference>